<evidence type="ECO:0000313" key="8">
    <source>
        <dbReference type="Proteomes" id="UP001610818"/>
    </source>
</evidence>
<dbReference type="EMBL" id="JBIRGQ010000001">
    <property type="protein sequence ID" value="MFH8544726.1"/>
    <property type="molecule type" value="Genomic_DNA"/>
</dbReference>
<evidence type="ECO:0000313" key="7">
    <source>
        <dbReference type="EMBL" id="MFH8544726.1"/>
    </source>
</evidence>
<evidence type="ECO:0000256" key="3">
    <source>
        <dbReference type="ARBA" id="ARBA00022448"/>
    </source>
</evidence>
<dbReference type="InterPro" id="IPR050763">
    <property type="entry name" value="ABC_transporter_ATP-binding"/>
</dbReference>
<dbReference type="Gene3D" id="3.40.50.300">
    <property type="entry name" value="P-loop containing nucleotide triphosphate hydrolases"/>
    <property type="match status" value="1"/>
</dbReference>
<dbReference type="RefSeq" id="WP_397708785.1">
    <property type="nucleotide sequence ID" value="NZ_JBIRGN010000001.1"/>
</dbReference>
<proteinExistence type="inferred from homology"/>
<name>A0ABW7QMY0_9ACTN</name>
<evidence type="ECO:0000256" key="1">
    <source>
        <dbReference type="ARBA" id="ARBA00004202"/>
    </source>
</evidence>
<dbReference type="PANTHER" id="PTHR42711">
    <property type="entry name" value="ABC TRANSPORTER ATP-BINDING PROTEIN"/>
    <property type="match status" value="1"/>
</dbReference>
<comment type="subcellular location">
    <subcellularLocation>
        <location evidence="1">Cell membrane</location>
        <topology evidence="1">Peripheral membrane protein</topology>
    </subcellularLocation>
</comment>
<comment type="similarity">
    <text evidence="2">Belongs to the ABC transporter superfamily.</text>
</comment>
<keyword evidence="5" id="KW-0067">ATP-binding</keyword>
<dbReference type="Proteomes" id="UP001610818">
    <property type="component" value="Unassembled WGS sequence"/>
</dbReference>
<keyword evidence="8" id="KW-1185">Reference proteome</keyword>
<reference evidence="7 8" key="1">
    <citation type="submission" date="2024-10" db="EMBL/GenBank/DDBJ databases">
        <title>The Natural Products Discovery Center: Release of the First 8490 Sequenced Strains for Exploring Actinobacteria Biosynthetic Diversity.</title>
        <authorList>
            <person name="Kalkreuter E."/>
            <person name="Kautsar S.A."/>
            <person name="Yang D."/>
            <person name="Bader C.D."/>
            <person name="Teijaro C.N."/>
            <person name="Fluegel L."/>
            <person name="Davis C.M."/>
            <person name="Simpson J.R."/>
            <person name="Lauterbach L."/>
            <person name="Steele A.D."/>
            <person name="Gui C."/>
            <person name="Meng S."/>
            <person name="Li G."/>
            <person name="Viehrig K."/>
            <person name="Ye F."/>
            <person name="Su P."/>
            <person name="Kiefer A.F."/>
            <person name="Nichols A."/>
            <person name="Cepeda A.J."/>
            <person name="Yan W."/>
            <person name="Fan B."/>
            <person name="Jiang Y."/>
            <person name="Adhikari A."/>
            <person name="Zheng C.-J."/>
            <person name="Schuster L."/>
            <person name="Cowan T.M."/>
            <person name="Smanski M.J."/>
            <person name="Chevrette M.G."/>
            <person name="De Carvalho L.P.S."/>
            <person name="Shen B."/>
        </authorList>
    </citation>
    <scope>NUCLEOTIDE SEQUENCE [LARGE SCALE GENOMIC DNA]</scope>
    <source>
        <strain evidence="7 8">NPDC017990</strain>
    </source>
</reference>
<protein>
    <recommendedName>
        <fullName evidence="9">ABC transporter ATP-binding protein</fullName>
    </recommendedName>
</protein>
<evidence type="ECO:0000256" key="6">
    <source>
        <dbReference type="ARBA" id="ARBA00023251"/>
    </source>
</evidence>
<dbReference type="PANTHER" id="PTHR42711:SF5">
    <property type="entry name" value="ABC TRANSPORTER ATP-BINDING PROTEIN NATA"/>
    <property type="match status" value="1"/>
</dbReference>
<keyword evidence="4" id="KW-0547">Nucleotide-binding</keyword>
<dbReference type="SUPFAM" id="SSF52540">
    <property type="entry name" value="P-loop containing nucleoside triphosphate hydrolases"/>
    <property type="match status" value="1"/>
</dbReference>
<evidence type="ECO:0000256" key="2">
    <source>
        <dbReference type="ARBA" id="ARBA00005417"/>
    </source>
</evidence>
<keyword evidence="3" id="KW-0813">Transport</keyword>
<sequence length="186" mass="19644">MAAVSDDTAADRFLTGLLNENRPGLTVSVYGVDAHDEPEAVEQLVGLAPSTAPRPDLPVHDALVESGTQKGLSPERAEQRTSELADALDLHAVRDTPCAGLSPGLLSRVSLGCALLNAPPLLLLVRPLDDVDVASEKIICRVLGHYTASTGAVLFTTRSTEVAHRVADRLLHVGGDTQQREEGTGR</sequence>
<dbReference type="InterPro" id="IPR027417">
    <property type="entry name" value="P-loop_NTPase"/>
</dbReference>
<comment type="caution">
    <text evidence="7">The sequence shown here is derived from an EMBL/GenBank/DDBJ whole genome shotgun (WGS) entry which is preliminary data.</text>
</comment>
<gene>
    <name evidence="7" type="ORF">ACH4F9_06905</name>
</gene>
<evidence type="ECO:0000256" key="5">
    <source>
        <dbReference type="ARBA" id="ARBA00022840"/>
    </source>
</evidence>
<organism evidence="7 8">
    <name type="scientific">Streptomyces longisporoflavus</name>
    <dbReference type="NCBI Taxonomy" id="28044"/>
    <lineage>
        <taxon>Bacteria</taxon>
        <taxon>Bacillati</taxon>
        <taxon>Actinomycetota</taxon>
        <taxon>Actinomycetes</taxon>
        <taxon>Kitasatosporales</taxon>
        <taxon>Streptomycetaceae</taxon>
        <taxon>Streptomyces</taxon>
    </lineage>
</organism>
<evidence type="ECO:0008006" key="9">
    <source>
        <dbReference type="Google" id="ProtNLM"/>
    </source>
</evidence>
<evidence type="ECO:0000256" key="4">
    <source>
        <dbReference type="ARBA" id="ARBA00022741"/>
    </source>
</evidence>
<accession>A0ABW7QMY0</accession>
<keyword evidence="6" id="KW-0046">Antibiotic resistance</keyword>